<accession>A0A0K2U1M8</accession>
<dbReference type="EMBL" id="HACA01014195">
    <property type="protein sequence ID" value="CDW31556.1"/>
    <property type="molecule type" value="Transcribed_RNA"/>
</dbReference>
<dbReference type="InterPro" id="IPR043128">
    <property type="entry name" value="Rev_trsase/Diguanyl_cyclase"/>
</dbReference>
<dbReference type="InterPro" id="IPR043502">
    <property type="entry name" value="DNA/RNA_pol_sf"/>
</dbReference>
<protein>
    <recommendedName>
        <fullName evidence="1">Reverse transcriptase domain-containing protein</fullName>
    </recommendedName>
</protein>
<dbReference type="SUPFAM" id="SSF56672">
    <property type="entry name" value="DNA/RNA polymerases"/>
    <property type="match status" value="1"/>
</dbReference>
<dbReference type="Pfam" id="PF00078">
    <property type="entry name" value="RVT_1"/>
    <property type="match status" value="1"/>
</dbReference>
<evidence type="ECO:0000313" key="2">
    <source>
        <dbReference type="EMBL" id="CDW31556.1"/>
    </source>
</evidence>
<dbReference type="InterPro" id="IPR000477">
    <property type="entry name" value="RT_dom"/>
</dbReference>
<dbReference type="GO" id="GO:0071897">
    <property type="term" value="P:DNA biosynthetic process"/>
    <property type="evidence" value="ECO:0007669"/>
    <property type="project" value="UniProtKB-ARBA"/>
</dbReference>
<reference evidence="2" key="1">
    <citation type="submission" date="2014-05" db="EMBL/GenBank/DDBJ databases">
        <authorList>
            <person name="Chronopoulou M."/>
        </authorList>
    </citation>
    <scope>NUCLEOTIDE SEQUENCE</scope>
    <source>
        <tissue evidence="2">Whole organism</tissue>
    </source>
</reference>
<proteinExistence type="predicted"/>
<dbReference type="AlphaFoldDB" id="A0A0K2U1M8"/>
<organism evidence="2">
    <name type="scientific">Lepeophtheirus salmonis</name>
    <name type="common">Salmon louse</name>
    <name type="synonym">Caligus salmonis</name>
    <dbReference type="NCBI Taxonomy" id="72036"/>
    <lineage>
        <taxon>Eukaryota</taxon>
        <taxon>Metazoa</taxon>
        <taxon>Ecdysozoa</taxon>
        <taxon>Arthropoda</taxon>
        <taxon>Crustacea</taxon>
        <taxon>Multicrustacea</taxon>
        <taxon>Hexanauplia</taxon>
        <taxon>Copepoda</taxon>
        <taxon>Siphonostomatoida</taxon>
        <taxon>Caligidae</taxon>
        <taxon>Lepeophtheirus</taxon>
    </lineage>
</organism>
<dbReference type="Gene3D" id="3.30.70.270">
    <property type="match status" value="1"/>
</dbReference>
<evidence type="ECO:0000259" key="1">
    <source>
        <dbReference type="Pfam" id="PF00078"/>
    </source>
</evidence>
<sequence length="84" mass="9468">AIVQAAQDKLFQGIKGVKVYIDDLLVFSRSKEDHIKTLEEVFRQIQDAGAKLKPGKCIIGVNELTNLRFRISKECPTVDLELKP</sequence>
<feature type="domain" description="Reverse transcriptase" evidence="1">
    <location>
        <begin position="2"/>
        <end position="62"/>
    </location>
</feature>
<name>A0A0K2U1M8_LEPSM</name>
<dbReference type="OrthoDB" id="6380665at2759"/>
<feature type="non-terminal residue" evidence="2">
    <location>
        <position position="1"/>
    </location>
</feature>